<dbReference type="Gene3D" id="3.40.50.2300">
    <property type="match status" value="1"/>
</dbReference>
<dbReference type="Proteomes" id="UP000476332">
    <property type="component" value="Unassembled WGS sequence"/>
</dbReference>
<dbReference type="AlphaFoldDB" id="A0A6L9MCS4"/>
<dbReference type="InterPro" id="IPR011006">
    <property type="entry name" value="CheY-like_superfamily"/>
</dbReference>
<sequence>MIRMGLVDALEEAGFRVIEAATGAAGLYALEKDEDLTALLTDIEMPGTPDGLGLAQIVHERCPEAAVIVMSGRIRPGVGMLPPNARFFDKPYLHDEVVAALQGLLEVK</sequence>
<evidence type="ECO:0000256" key="1">
    <source>
        <dbReference type="PROSITE-ProRule" id="PRU00169"/>
    </source>
</evidence>
<keyword evidence="4" id="KW-1185">Reference proteome</keyword>
<keyword evidence="1" id="KW-0597">Phosphoprotein</keyword>
<gene>
    <name evidence="3" type="ORF">GTW51_02030</name>
</gene>
<comment type="caution">
    <text evidence="3">The sequence shown here is derived from an EMBL/GenBank/DDBJ whole genome shotgun (WGS) entry which is preliminary data.</text>
</comment>
<evidence type="ECO:0000313" key="3">
    <source>
        <dbReference type="EMBL" id="NDV85471.1"/>
    </source>
</evidence>
<evidence type="ECO:0000313" key="4">
    <source>
        <dbReference type="Proteomes" id="UP000476332"/>
    </source>
</evidence>
<reference evidence="3 4" key="1">
    <citation type="submission" date="2020-01" db="EMBL/GenBank/DDBJ databases">
        <title>Genomes of bacteria type strains.</title>
        <authorList>
            <person name="Chen J."/>
            <person name="Zhu S."/>
            <person name="Chen J."/>
        </authorList>
    </citation>
    <scope>NUCLEOTIDE SEQUENCE [LARGE SCALE GENOMIC DNA]</scope>
    <source>
        <strain evidence="3 4">KCTC 52919</strain>
    </source>
</reference>
<feature type="domain" description="Response regulatory" evidence="2">
    <location>
        <begin position="1"/>
        <end position="105"/>
    </location>
</feature>
<name>A0A6L9MCS4_9HYPH</name>
<dbReference type="SUPFAM" id="SSF52172">
    <property type="entry name" value="CheY-like"/>
    <property type="match status" value="1"/>
</dbReference>
<accession>A0A6L9MCS4</accession>
<dbReference type="Pfam" id="PF00072">
    <property type="entry name" value="Response_reg"/>
    <property type="match status" value="1"/>
</dbReference>
<dbReference type="SMART" id="SM00448">
    <property type="entry name" value="REC"/>
    <property type="match status" value="1"/>
</dbReference>
<dbReference type="GO" id="GO:0000160">
    <property type="term" value="P:phosphorelay signal transduction system"/>
    <property type="evidence" value="ECO:0007669"/>
    <property type="project" value="InterPro"/>
</dbReference>
<evidence type="ECO:0000259" key="2">
    <source>
        <dbReference type="PROSITE" id="PS50110"/>
    </source>
</evidence>
<dbReference type="EMBL" id="JAAAMJ010000001">
    <property type="protein sequence ID" value="NDV85471.1"/>
    <property type="molecule type" value="Genomic_DNA"/>
</dbReference>
<dbReference type="PROSITE" id="PS50110">
    <property type="entry name" value="RESPONSE_REGULATORY"/>
    <property type="match status" value="1"/>
</dbReference>
<dbReference type="InterPro" id="IPR001789">
    <property type="entry name" value="Sig_transdc_resp-reg_receiver"/>
</dbReference>
<protein>
    <submittedName>
        <fullName evidence="3">Response regulator</fullName>
    </submittedName>
</protein>
<organism evidence="3 4">
    <name type="scientific">Aurantimonas aggregata</name>
    <dbReference type="NCBI Taxonomy" id="2047720"/>
    <lineage>
        <taxon>Bacteria</taxon>
        <taxon>Pseudomonadati</taxon>
        <taxon>Pseudomonadota</taxon>
        <taxon>Alphaproteobacteria</taxon>
        <taxon>Hyphomicrobiales</taxon>
        <taxon>Aurantimonadaceae</taxon>
        <taxon>Aurantimonas</taxon>
    </lineage>
</organism>
<feature type="modified residue" description="4-aspartylphosphate" evidence="1">
    <location>
        <position position="42"/>
    </location>
</feature>
<proteinExistence type="predicted"/>